<evidence type="ECO:0000256" key="1">
    <source>
        <dbReference type="ARBA" id="ARBA00004706"/>
    </source>
</evidence>
<comment type="function">
    <text evidence="5">Catalyzes two reactions in de novo purine nucleotide biosynthesis. Catalyzes the breakdown of 5-aminoimidazole- (N-succinylocarboxamide) ribotide (SAICAR or 2-[5-amino-1-(5-phospho-beta-D-ribosyl)imidazole-4-carboxamido]succinate) to 5-aminoimidazole-4-carboxamide ribotide (AICAR or 5-amino-1-(5-phospho-beta-D-ribosyl)imidazole-4-carboxamide) and fumarate, and of adenylosuccinate (ADS or N(6)-(1,2-dicarboxyethyl)-AMP) to adenosine monophosphate (AMP) and fumarate.</text>
</comment>
<organism evidence="8 9">
    <name type="scientific">Nesterenkonia jeotgali</name>
    <dbReference type="NCBI Taxonomy" id="317018"/>
    <lineage>
        <taxon>Bacteria</taxon>
        <taxon>Bacillati</taxon>
        <taxon>Actinomycetota</taxon>
        <taxon>Actinomycetes</taxon>
        <taxon>Micrococcales</taxon>
        <taxon>Micrococcaceae</taxon>
        <taxon>Nesterenkonia</taxon>
    </lineage>
</organism>
<sequence length="481" mass="52106">MANSTDASAATTDSSNRVRLADAQPQIALGALDGRYRSAVAPLVDHLSEAALNRHRLHVEVEWFIHLCAEQVLSGLPTLTEEQVSGLRGIVTEFGTEQLQELGAIEAQTHHDVKAVEYFIARRLEGLGLSELTPLVHFACTSEDINNLSYALGIRDAVAEVWLPAARTALDGLATLAQDAAEVPMLSRTHGQPATPTTLGKEVAVFVHRLRRQLRRIESQEFLGKINGATGTYAAHLAAAPEADWPSLAQRFVEKLGLTFNPLTTQIESHDYQAELYADMARFNRILHGLCVDVWSYISIGFFRQIPVAGATGSSTMPHKVNPIRFENAEANLEISNALLDALGATLVESRWQRDLTDSSGQRNIGTAIGHSVLALSNISKGLKQLDVAAEVIAADLDANWEVLGEAIQTVMRAEAIAGVAGMEDPYERLKELTRGRRVDAEKLKGFVTGLGLSKDAEARLAQLTPGSYTGLAAHLAREFG</sequence>
<dbReference type="Gene3D" id="1.10.40.30">
    <property type="entry name" value="Fumarase/aspartase (C-terminal domain)"/>
    <property type="match status" value="1"/>
</dbReference>
<dbReference type="PANTHER" id="PTHR43411:SF1">
    <property type="entry name" value="ADENYLOSUCCINATE LYASE"/>
    <property type="match status" value="1"/>
</dbReference>
<dbReference type="SUPFAM" id="SSF48557">
    <property type="entry name" value="L-aspartase-like"/>
    <property type="match status" value="1"/>
</dbReference>
<proteinExistence type="predicted"/>
<gene>
    <name evidence="8" type="ORF">AVL63_00315</name>
</gene>
<dbReference type="InterPro" id="IPR020557">
    <property type="entry name" value="Fumarate_lyase_CS"/>
</dbReference>
<dbReference type="InterPro" id="IPR013539">
    <property type="entry name" value="PurB_C"/>
</dbReference>
<dbReference type="GO" id="GO:0006188">
    <property type="term" value="P:IMP biosynthetic process"/>
    <property type="evidence" value="ECO:0007669"/>
    <property type="project" value="InterPro"/>
</dbReference>
<feature type="domain" description="Adenylosuccinate lyase PurB C-terminal" evidence="7">
    <location>
        <begin position="350"/>
        <end position="470"/>
    </location>
</feature>
<evidence type="ECO:0000259" key="6">
    <source>
        <dbReference type="Pfam" id="PF00206"/>
    </source>
</evidence>
<dbReference type="InterPro" id="IPR008948">
    <property type="entry name" value="L-Aspartase-like"/>
</dbReference>
<dbReference type="PANTHER" id="PTHR43411">
    <property type="entry name" value="ADENYLOSUCCINATE LYASE"/>
    <property type="match status" value="1"/>
</dbReference>
<dbReference type="PROSITE" id="PS00163">
    <property type="entry name" value="FUMARATE_LYASES"/>
    <property type="match status" value="1"/>
</dbReference>
<feature type="domain" description="Fumarate lyase N-terminal" evidence="6">
    <location>
        <begin position="34"/>
        <end position="329"/>
    </location>
</feature>
<keyword evidence="9" id="KW-1185">Reference proteome</keyword>
<evidence type="ECO:0000256" key="3">
    <source>
        <dbReference type="ARBA" id="ARBA00022755"/>
    </source>
</evidence>
<comment type="caution">
    <text evidence="8">The sequence shown here is derived from an EMBL/GenBank/DDBJ whole genome shotgun (WGS) entry which is preliminary data.</text>
</comment>
<dbReference type="GO" id="GO:0004018">
    <property type="term" value="F:N6-(1,2-dicarboxyethyl)AMP AMP-lyase (fumarate-forming) activity"/>
    <property type="evidence" value="ECO:0007669"/>
    <property type="project" value="InterPro"/>
</dbReference>
<protein>
    <submittedName>
        <fullName evidence="8">Adenylosuccinate lyase</fullName>
    </submittedName>
</protein>
<dbReference type="RefSeq" id="WP_058888251.1">
    <property type="nucleotide sequence ID" value="NZ_LQBM01000003.1"/>
</dbReference>
<dbReference type="PRINTS" id="PR00149">
    <property type="entry name" value="FUMRATELYASE"/>
</dbReference>
<evidence type="ECO:0000256" key="2">
    <source>
        <dbReference type="ARBA" id="ARBA00004734"/>
    </source>
</evidence>
<keyword evidence="4 8" id="KW-0456">Lyase</keyword>
<name>A0A0W8IF93_9MICC</name>
<dbReference type="STRING" id="317018.AVL63_00315"/>
<dbReference type="AlphaFoldDB" id="A0A0W8IF93"/>
<dbReference type="Pfam" id="PF00206">
    <property type="entry name" value="Lyase_1"/>
    <property type="match status" value="1"/>
</dbReference>
<keyword evidence="3" id="KW-0658">Purine biosynthesis</keyword>
<comment type="pathway">
    <text evidence="2">Purine metabolism; AMP biosynthesis via de novo pathway; AMP from IMP: step 2/2.</text>
</comment>
<dbReference type="Pfam" id="PF08328">
    <property type="entry name" value="ASL_C"/>
    <property type="match status" value="1"/>
</dbReference>
<comment type="pathway">
    <text evidence="1">Purine metabolism; IMP biosynthesis via de novo pathway; 5-amino-1-(5-phospho-D-ribosyl)imidazole-4-carboxamide from 5-amino-1-(5-phospho-D-ribosyl)imidazole-4-carboxylate: step 2/2.</text>
</comment>
<dbReference type="OrthoDB" id="9768878at2"/>
<dbReference type="InterPro" id="IPR000362">
    <property type="entry name" value="Fumarate_lyase_fam"/>
</dbReference>
<evidence type="ECO:0000256" key="5">
    <source>
        <dbReference type="ARBA" id="ARBA00025012"/>
    </source>
</evidence>
<dbReference type="EMBL" id="LQBM01000003">
    <property type="protein sequence ID" value="KUG58567.1"/>
    <property type="molecule type" value="Genomic_DNA"/>
</dbReference>
<dbReference type="Proteomes" id="UP000054023">
    <property type="component" value="Unassembled WGS sequence"/>
</dbReference>
<reference evidence="9" key="1">
    <citation type="submission" date="2015-12" db="EMBL/GenBank/DDBJ databases">
        <authorList>
            <person name="Nair G.R."/>
            <person name="Kaur G."/>
            <person name="Mayilraj S."/>
        </authorList>
    </citation>
    <scope>NUCLEOTIDE SEQUENCE [LARGE SCALE GENOMIC DNA]</scope>
    <source>
        <strain evidence="9">CD08_7</strain>
    </source>
</reference>
<accession>A0A0W8IF93</accession>
<dbReference type="NCBIfam" id="NF006764">
    <property type="entry name" value="PRK09285.1"/>
    <property type="match status" value="1"/>
</dbReference>
<dbReference type="InterPro" id="IPR047136">
    <property type="entry name" value="PurB_bact"/>
</dbReference>
<dbReference type="Gene3D" id="1.20.200.10">
    <property type="entry name" value="Fumarase/aspartase (Central domain)"/>
    <property type="match status" value="1"/>
</dbReference>
<dbReference type="InterPro" id="IPR022761">
    <property type="entry name" value="Fumarate_lyase_N"/>
</dbReference>
<dbReference type="InterPro" id="IPR024083">
    <property type="entry name" value="Fumarase/histidase_N"/>
</dbReference>
<evidence type="ECO:0000256" key="4">
    <source>
        <dbReference type="ARBA" id="ARBA00023239"/>
    </source>
</evidence>
<evidence type="ECO:0000313" key="9">
    <source>
        <dbReference type="Proteomes" id="UP000054023"/>
    </source>
</evidence>
<evidence type="ECO:0000259" key="7">
    <source>
        <dbReference type="Pfam" id="PF08328"/>
    </source>
</evidence>
<dbReference type="Gene3D" id="1.10.275.10">
    <property type="entry name" value="Fumarase/aspartase (N-terminal domain)"/>
    <property type="match status" value="1"/>
</dbReference>
<evidence type="ECO:0000313" key="8">
    <source>
        <dbReference type="EMBL" id="KUG58567.1"/>
    </source>
</evidence>